<dbReference type="HAMAP" id="MF_01014">
    <property type="entry name" value="HisA"/>
    <property type="match status" value="1"/>
</dbReference>
<dbReference type="InterPro" id="IPR044524">
    <property type="entry name" value="Isoase_HisA-like"/>
</dbReference>
<evidence type="ECO:0000313" key="10">
    <source>
        <dbReference type="EMBL" id="CAB4600200.1"/>
    </source>
</evidence>
<organism evidence="10">
    <name type="scientific">freshwater metagenome</name>
    <dbReference type="NCBI Taxonomy" id="449393"/>
    <lineage>
        <taxon>unclassified sequences</taxon>
        <taxon>metagenomes</taxon>
        <taxon>ecological metagenomes</taxon>
    </lineage>
</organism>
<name>A0A6J6GIU9_9ZZZZ</name>
<sequence>MDLYPAIDLRDGRAVRLYQGDYGRETVYNDDPVAQAVAFAEAGAAWIHVVDLDAARSGTPRNREIIAAIADAVSVPIQTGGGIRDEASADALFAVGVTRIVLGTAALEQPQLVRSLASRMSVAVGLDARGREVAVRGWEEGSGRDILDVAKEFADAGVEALIVTEIGRDGTLSGPDLVGLGDVLDATELPVIASGGVGSLDDLRALDGLRSGGRRLSGAIVGRALYEGAFTLGDALAASGYPS</sequence>
<dbReference type="NCBIfam" id="TIGR00007">
    <property type="entry name" value="1-(5-phosphoribosyl)-5-[(5-phosphoribosylamino)methylideneamino]imidazole-4-carboxamide isomerase"/>
    <property type="match status" value="1"/>
</dbReference>
<dbReference type="Gene3D" id="3.20.20.70">
    <property type="entry name" value="Aldolase class I"/>
    <property type="match status" value="1"/>
</dbReference>
<dbReference type="InterPro" id="IPR023016">
    <property type="entry name" value="HisA/PriA"/>
</dbReference>
<comment type="similarity">
    <text evidence="4">Belongs to the HisA/HisF family.</text>
</comment>
<evidence type="ECO:0000256" key="9">
    <source>
        <dbReference type="ARBA" id="ARBA00023235"/>
    </source>
</evidence>
<comment type="catalytic activity">
    <reaction evidence="1">
        <text>1-(5-phospho-beta-D-ribosyl)-5-[(5-phospho-beta-D-ribosylamino)methylideneamino]imidazole-4-carboxamide = 5-[(5-phospho-1-deoxy-D-ribulos-1-ylimino)methylamino]-1-(5-phospho-beta-D-ribosyl)imidazole-4-carboxamide</text>
        <dbReference type="Rhea" id="RHEA:15469"/>
        <dbReference type="ChEBI" id="CHEBI:58435"/>
        <dbReference type="ChEBI" id="CHEBI:58525"/>
        <dbReference type="EC" id="5.3.1.16"/>
    </reaction>
</comment>
<keyword evidence="9" id="KW-0413">Isomerase</keyword>
<dbReference type="AlphaFoldDB" id="A0A6J6GIU9"/>
<proteinExistence type="inferred from homology"/>
<evidence type="ECO:0000256" key="5">
    <source>
        <dbReference type="ARBA" id="ARBA00012550"/>
    </source>
</evidence>
<accession>A0A6J6GIU9</accession>
<dbReference type="GO" id="GO:0000105">
    <property type="term" value="P:L-histidine biosynthetic process"/>
    <property type="evidence" value="ECO:0007669"/>
    <property type="project" value="UniProtKB-UniPathway"/>
</dbReference>
<dbReference type="SUPFAM" id="SSF51366">
    <property type="entry name" value="Ribulose-phoshate binding barrel"/>
    <property type="match status" value="1"/>
</dbReference>
<evidence type="ECO:0000256" key="3">
    <source>
        <dbReference type="ARBA" id="ARBA00005133"/>
    </source>
</evidence>
<keyword evidence="7" id="KW-0028">Amino-acid biosynthesis</keyword>
<dbReference type="InterPro" id="IPR011060">
    <property type="entry name" value="RibuloseP-bd_barrel"/>
</dbReference>
<dbReference type="PANTHER" id="PTHR43090:SF2">
    <property type="entry name" value="1-(5-PHOSPHORIBOSYL)-5-[(5-PHOSPHORIBOSYLAMINO)METHYLIDENEAMINO] IMIDAZOLE-4-CARBOXAMIDE ISOMERASE"/>
    <property type="match status" value="1"/>
</dbReference>
<dbReference type="InterPro" id="IPR013785">
    <property type="entry name" value="Aldolase_TIM"/>
</dbReference>
<dbReference type="GO" id="GO:0000162">
    <property type="term" value="P:L-tryptophan biosynthetic process"/>
    <property type="evidence" value="ECO:0007669"/>
    <property type="project" value="TreeGrafter"/>
</dbReference>
<comment type="subcellular location">
    <subcellularLocation>
        <location evidence="2">Cytoplasm</location>
    </subcellularLocation>
</comment>
<dbReference type="Pfam" id="PF00977">
    <property type="entry name" value="His_biosynth"/>
    <property type="match status" value="1"/>
</dbReference>
<evidence type="ECO:0000256" key="4">
    <source>
        <dbReference type="ARBA" id="ARBA00009667"/>
    </source>
</evidence>
<keyword evidence="8" id="KW-0368">Histidine biosynthesis</keyword>
<reference evidence="10" key="1">
    <citation type="submission" date="2020-05" db="EMBL/GenBank/DDBJ databases">
        <authorList>
            <person name="Chiriac C."/>
            <person name="Salcher M."/>
            <person name="Ghai R."/>
            <person name="Kavagutti S V."/>
        </authorList>
    </citation>
    <scope>NUCLEOTIDE SEQUENCE</scope>
</reference>
<dbReference type="GO" id="GO:0005737">
    <property type="term" value="C:cytoplasm"/>
    <property type="evidence" value="ECO:0007669"/>
    <property type="project" value="UniProtKB-SubCell"/>
</dbReference>
<dbReference type="GO" id="GO:0003949">
    <property type="term" value="F:1-(5-phosphoribosyl)-5-[(5-phosphoribosylamino)methylideneamino]imidazole-4-carboxamide isomerase activity"/>
    <property type="evidence" value="ECO:0007669"/>
    <property type="project" value="UniProtKB-EC"/>
</dbReference>
<dbReference type="UniPathway" id="UPA00031">
    <property type="reaction ID" value="UER00009"/>
</dbReference>
<evidence type="ECO:0000256" key="6">
    <source>
        <dbReference type="ARBA" id="ARBA00022490"/>
    </source>
</evidence>
<dbReference type="PANTHER" id="PTHR43090">
    <property type="entry name" value="1-(5-PHOSPHORIBOSYL)-5-[(5-PHOSPHORIBOSYLAMINO)METHYLIDENEAMINO] IMIDAZOLE-4-CARBOXAMIDE ISOMERASE"/>
    <property type="match status" value="1"/>
</dbReference>
<dbReference type="CDD" id="cd04732">
    <property type="entry name" value="HisA"/>
    <property type="match status" value="1"/>
</dbReference>
<evidence type="ECO:0000256" key="2">
    <source>
        <dbReference type="ARBA" id="ARBA00004496"/>
    </source>
</evidence>
<evidence type="ECO:0000256" key="8">
    <source>
        <dbReference type="ARBA" id="ARBA00023102"/>
    </source>
</evidence>
<comment type="pathway">
    <text evidence="3">Amino-acid biosynthesis; L-histidine biosynthesis; L-histidine from 5-phospho-alpha-D-ribose 1-diphosphate: step 4/9.</text>
</comment>
<evidence type="ECO:0000256" key="7">
    <source>
        <dbReference type="ARBA" id="ARBA00022605"/>
    </source>
</evidence>
<evidence type="ECO:0000256" key="1">
    <source>
        <dbReference type="ARBA" id="ARBA00000901"/>
    </source>
</evidence>
<dbReference type="EC" id="5.3.1.16" evidence="5"/>
<keyword evidence="6" id="KW-0963">Cytoplasm</keyword>
<dbReference type="EMBL" id="CAEZUP010000008">
    <property type="protein sequence ID" value="CAB4600200.1"/>
    <property type="molecule type" value="Genomic_DNA"/>
</dbReference>
<protein>
    <recommendedName>
        <fullName evidence="5">1-(5-phosphoribosyl)-5-[(5-phosphoribosylamino)methylideneamino]imidazole-4-carboxamideisomerase</fullName>
        <ecNumber evidence="5">5.3.1.16</ecNumber>
    </recommendedName>
</protein>
<gene>
    <name evidence="10" type="ORF">UFOPK1835_00338</name>
</gene>
<dbReference type="InterPro" id="IPR006062">
    <property type="entry name" value="His_biosynth"/>
</dbReference>
<dbReference type="InterPro" id="IPR006063">
    <property type="entry name" value="HisA_bact_arch"/>
</dbReference>
<dbReference type="FunFam" id="3.20.20.70:FF:000009">
    <property type="entry name" value="1-(5-phosphoribosyl)-5-[(5-phosphoribosylamino)methylideneamino] imidazole-4-carboxamide isomerase"/>
    <property type="match status" value="1"/>
</dbReference>